<protein>
    <submittedName>
        <fullName evidence="1">Uncharacterized protein</fullName>
    </submittedName>
</protein>
<comment type="caution">
    <text evidence="1">The sequence shown here is derived from an EMBL/GenBank/DDBJ whole genome shotgun (WGS) entry which is preliminary data.</text>
</comment>
<dbReference type="EMBL" id="JARKIF010000033">
    <property type="protein sequence ID" value="KAJ7611208.1"/>
    <property type="molecule type" value="Genomic_DNA"/>
</dbReference>
<accession>A0AAD7F9V9</accession>
<reference evidence="1" key="1">
    <citation type="submission" date="2023-03" db="EMBL/GenBank/DDBJ databases">
        <title>Massive genome expansion in bonnet fungi (Mycena s.s.) driven by repeated elements and novel gene families across ecological guilds.</title>
        <authorList>
            <consortium name="Lawrence Berkeley National Laboratory"/>
            <person name="Harder C.B."/>
            <person name="Miyauchi S."/>
            <person name="Viragh M."/>
            <person name="Kuo A."/>
            <person name="Thoen E."/>
            <person name="Andreopoulos B."/>
            <person name="Lu D."/>
            <person name="Skrede I."/>
            <person name="Drula E."/>
            <person name="Henrissat B."/>
            <person name="Morin E."/>
            <person name="Kohler A."/>
            <person name="Barry K."/>
            <person name="LaButti K."/>
            <person name="Morin E."/>
            <person name="Salamov A."/>
            <person name="Lipzen A."/>
            <person name="Mereny Z."/>
            <person name="Hegedus B."/>
            <person name="Baldrian P."/>
            <person name="Stursova M."/>
            <person name="Weitz H."/>
            <person name="Taylor A."/>
            <person name="Grigoriev I.V."/>
            <person name="Nagy L.G."/>
            <person name="Martin F."/>
            <person name="Kauserud H."/>
        </authorList>
    </citation>
    <scope>NUCLEOTIDE SEQUENCE</scope>
    <source>
        <strain evidence="1">9284</strain>
    </source>
</reference>
<gene>
    <name evidence="1" type="ORF">FB45DRAFT_941271</name>
</gene>
<evidence type="ECO:0000313" key="1">
    <source>
        <dbReference type="EMBL" id="KAJ7611208.1"/>
    </source>
</evidence>
<evidence type="ECO:0000313" key="2">
    <source>
        <dbReference type="Proteomes" id="UP001221142"/>
    </source>
</evidence>
<proteinExistence type="predicted"/>
<organism evidence="1 2">
    <name type="scientific">Roridomyces roridus</name>
    <dbReference type="NCBI Taxonomy" id="1738132"/>
    <lineage>
        <taxon>Eukaryota</taxon>
        <taxon>Fungi</taxon>
        <taxon>Dikarya</taxon>
        <taxon>Basidiomycota</taxon>
        <taxon>Agaricomycotina</taxon>
        <taxon>Agaricomycetes</taxon>
        <taxon>Agaricomycetidae</taxon>
        <taxon>Agaricales</taxon>
        <taxon>Marasmiineae</taxon>
        <taxon>Mycenaceae</taxon>
        <taxon>Roridomyces</taxon>
    </lineage>
</organism>
<name>A0AAD7F9V9_9AGAR</name>
<sequence length="358" mass="39299">MSTLTLNASRPPSIFDSRHNLPPYSNTLRFGERLLAHNRSSGDYTRQVGRSTLILYGQDYGAEMPCYGRGARITGAITIAEPETVSSIVLQIRGKMHATVSNLGCANTKTLLKTRTLDSHDGAVYPPTVLFSVELPSRFRNDDFVWHDLPPSYEVALPDFVIKSTYTISIQVTRHDPEFQRLANEQMITLPFNYIPARGTPGHRTLAGTAHPWRESCTSGLSLFLPDTHSSFDTSQPIPFRIQLAMTDESLACASDLAVRCSIQRTVFVNLHGRPTSRIVTITDSDSVPRLLDGGGCSALKWEGELCCDDQDLVVGAFDAGLVKIEDCVVVEVLTGGFGGETLYLRHVEQVTLAHSTG</sequence>
<dbReference type="AlphaFoldDB" id="A0AAD7F9V9"/>
<keyword evidence="2" id="KW-1185">Reference proteome</keyword>
<dbReference type="Proteomes" id="UP001221142">
    <property type="component" value="Unassembled WGS sequence"/>
</dbReference>